<keyword evidence="3" id="KW-0808">Transferase</keyword>
<comment type="catalytic activity">
    <reaction evidence="8">
        <text>(sulfur carrier)-H + L-cysteine = (sulfur carrier)-SH + L-alanine</text>
        <dbReference type="Rhea" id="RHEA:43892"/>
        <dbReference type="Rhea" id="RHEA-COMP:14737"/>
        <dbReference type="Rhea" id="RHEA-COMP:14739"/>
        <dbReference type="ChEBI" id="CHEBI:29917"/>
        <dbReference type="ChEBI" id="CHEBI:35235"/>
        <dbReference type="ChEBI" id="CHEBI:57972"/>
        <dbReference type="ChEBI" id="CHEBI:64428"/>
        <dbReference type="EC" id="2.8.1.7"/>
    </reaction>
</comment>
<evidence type="ECO:0000256" key="2">
    <source>
        <dbReference type="ARBA" id="ARBA00006490"/>
    </source>
</evidence>
<dbReference type="Gene3D" id="1.10.260.50">
    <property type="match status" value="1"/>
</dbReference>
<dbReference type="SUPFAM" id="SSF53383">
    <property type="entry name" value="PLP-dependent transferases"/>
    <property type="match status" value="1"/>
</dbReference>
<proteinExistence type="inferred from homology"/>
<dbReference type="GO" id="GO:0051536">
    <property type="term" value="F:iron-sulfur cluster binding"/>
    <property type="evidence" value="ECO:0007669"/>
    <property type="project" value="UniProtKB-KW"/>
</dbReference>
<evidence type="ECO:0000313" key="10">
    <source>
        <dbReference type="Proteomes" id="UP000199494"/>
    </source>
</evidence>
<keyword evidence="7" id="KW-0411">Iron-sulfur</keyword>
<dbReference type="InterPro" id="IPR000192">
    <property type="entry name" value="Aminotrans_V_dom"/>
</dbReference>
<evidence type="ECO:0000256" key="3">
    <source>
        <dbReference type="ARBA" id="ARBA00022679"/>
    </source>
</evidence>
<dbReference type="RefSeq" id="WP_091799643.1">
    <property type="nucleotide sequence ID" value="NZ_CP016353.1"/>
</dbReference>
<sequence length="410" mass="42457">MTYLDHAATTPMLPSAVAAMSEALSSVGNASSLHSSGRRARRVVEEARETIADALGARPSEVIFTAGGTESDNLAVKGIFWARHKEQPRRRRVLASAVEHHAVLDAVQWLAEHAGAEVTWLPVDGDGRLSPETLRAAIETDPDTVALATVMWANNEVGTVNDMAALAGVCAENGIPLHTDAVQAVGAIEVDFAVGVNALTLTGHKLGGPYGVGALLLDRDTACVPLLHGGGQEREVRSGTLDVPAIHAFATAVRASVERRQETFDELTKLRDELVAAVLHEVPDAVLNGPPADASGGRLPGIAHFTFPHCAGDSLLMLLDAKGIECSTGSACTAGVAEPSHVLLAMGADAASARGSLRFSLGHTSSAADVDALRGELGGVVERARQAGLAGMRKAVADEDRALSASGQEG</sequence>
<organism evidence="9 10">
    <name type="scientific">Prauserella marina</name>
    <dbReference type="NCBI Taxonomy" id="530584"/>
    <lineage>
        <taxon>Bacteria</taxon>
        <taxon>Bacillati</taxon>
        <taxon>Actinomycetota</taxon>
        <taxon>Actinomycetes</taxon>
        <taxon>Pseudonocardiales</taxon>
        <taxon>Pseudonocardiaceae</taxon>
        <taxon>Prauserella</taxon>
    </lineage>
</organism>
<dbReference type="KEGG" id="pmad:BAY61_06210"/>
<comment type="similarity">
    <text evidence="2">Belongs to the class-V pyridoxal-phosphate-dependent aminotransferase family. NifS/IscS subfamily.</text>
</comment>
<name>A0A222VL71_9PSEU</name>
<gene>
    <name evidence="9" type="ORF">SAMN05421630_102250</name>
</gene>
<keyword evidence="10" id="KW-1185">Reference proteome</keyword>
<dbReference type="PIRSF" id="PIRSF005572">
    <property type="entry name" value="NifS"/>
    <property type="match status" value="1"/>
</dbReference>
<keyword evidence="6" id="KW-0408">Iron</keyword>
<dbReference type="InterPro" id="IPR016454">
    <property type="entry name" value="Cysteine_dSase"/>
</dbReference>
<dbReference type="InterPro" id="IPR015421">
    <property type="entry name" value="PyrdxlP-dep_Trfase_major"/>
</dbReference>
<evidence type="ECO:0000256" key="1">
    <source>
        <dbReference type="ARBA" id="ARBA00001933"/>
    </source>
</evidence>
<accession>A0A222VL71</accession>
<evidence type="ECO:0000256" key="7">
    <source>
        <dbReference type="ARBA" id="ARBA00023014"/>
    </source>
</evidence>
<comment type="cofactor">
    <cofactor evidence="1">
        <name>pyridoxal 5'-phosphate</name>
        <dbReference type="ChEBI" id="CHEBI:597326"/>
    </cofactor>
</comment>
<keyword evidence="4" id="KW-0479">Metal-binding</keyword>
<dbReference type="STRING" id="530584.SAMN05421630_102250"/>
<evidence type="ECO:0000256" key="6">
    <source>
        <dbReference type="ARBA" id="ARBA00023004"/>
    </source>
</evidence>
<dbReference type="EMBL" id="FMZE01000002">
    <property type="protein sequence ID" value="SDC47622.1"/>
    <property type="molecule type" value="Genomic_DNA"/>
</dbReference>
<dbReference type="PANTHER" id="PTHR11601:SF34">
    <property type="entry name" value="CYSTEINE DESULFURASE"/>
    <property type="match status" value="1"/>
</dbReference>
<protein>
    <submittedName>
        <fullName evidence="9">Cysteine desulfurase</fullName>
    </submittedName>
</protein>
<evidence type="ECO:0000256" key="4">
    <source>
        <dbReference type="ARBA" id="ARBA00022723"/>
    </source>
</evidence>
<dbReference type="GO" id="GO:0031071">
    <property type="term" value="F:cysteine desulfurase activity"/>
    <property type="evidence" value="ECO:0007669"/>
    <property type="project" value="UniProtKB-EC"/>
</dbReference>
<reference evidence="9 10" key="1">
    <citation type="submission" date="2016-10" db="EMBL/GenBank/DDBJ databases">
        <authorList>
            <person name="de Groot N.N."/>
        </authorList>
    </citation>
    <scope>NUCLEOTIDE SEQUENCE [LARGE SCALE GENOMIC DNA]</scope>
    <source>
        <strain evidence="9 10">CGMCC 4.5506</strain>
    </source>
</reference>
<keyword evidence="5" id="KW-0663">Pyridoxal phosphate</keyword>
<dbReference type="AlphaFoldDB" id="A0A222VL71"/>
<dbReference type="OrthoDB" id="9808002at2"/>
<dbReference type="Gene3D" id="3.90.1150.10">
    <property type="entry name" value="Aspartate Aminotransferase, domain 1"/>
    <property type="match status" value="1"/>
</dbReference>
<dbReference type="GO" id="GO:0046872">
    <property type="term" value="F:metal ion binding"/>
    <property type="evidence" value="ECO:0007669"/>
    <property type="project" value="UniProtKB-KW"/>
</dbReference>
<evidence type="ECO:0000313" key="9">
    <source>
        <dbReference type="EMBL" id="SDC47622.1"/>
    </source>
</evidence>
<dbReference type="InterPro" id="IPR015424">
    <property type="entry name" value="PyrdxlP-dep_Trfase"/>
</dbReference>
<dbReference type="Proteomes" id="UP000199494">
    <property type="component" value="Unassembled WGS sequence"/>
</dbReference>
<dbReference type="FunFam" id="3.40.640.10:FF:000084">
    <property type="entry name" value="IscS-like cysteine desulfurase"/>
    <property type="match status" value="1"/>
</dbReference>
<evidence type="ECO:0000256" key="5">
    <source>
        <dbReference type="ARBA" id="ARBA00022898"/>
    </source>
</evidence>
<dbReference type="Gene3D" id="3.40.640.10">
    <property type="entry name" value="Type I PLP-dependent aspartate aminotransferase-like (Major domain)"/>
    <property type="match status" value="1"/>
</dbReference>
<dbReference type="Pfam" id="PF00266">
    <property type="entry name" value="Aminotran_5"/>
    <property type="match status" value="1"/>
</dbReference>
<dbReference type="InterPro" id="IPR015422">
    <property type="entry name" value="PyrdxlP-dep_Trfase_small"/>
</dbReference>
<dbReference type="PANTHER" id="PTHR11601">
    <property type="entry name" value="CYSTEINE DESULFURYLASE FAMILY MEMBER"/>
    <property type="match status" value="1"/>
</dbReference>
<evidence type="ECO:0000256" key="8">
    <source>
        <dbReference type="ARBA" id="ARBA00050776"/>
    </source>
</evidence>